<dbReference type="InterPro" id="IPR007729">
    <property type="entry name" value="DGOK"/>
</dbReference>
<organism evidence="1">
    <name type="scientific">Roseomonas mucosa</name>
    <dbReference type="NCBI Taxonomy" id="207340"/>
    <lineage>
        <taxon>Bacteria</taxon>
        <taxon>Pseudomonadati</taxon>
        <taxon>Pseudomonadota</taxon>
        <taxon>Alphaproteobacteria</taxon>
        <taxon>Acetobacterales</taxon>
        <taxon>Roseomonadaceae</taxon>
        <taxon>Roseomonas</taxon>
    </lineage>
</organism>
<sequence length="328" mass="34431">MNKDRTDHRAMDGVATARSPALIALDWGTSSLRAYLLGPDGAVLDSRSAPQGIMQVPGGDFAAVFEAVTGEWRHRWPELKSIAAGMIGSAQGWVEAPYLPCPAGPEELAGGLVPVPGGALLVVPGVAQYGEAPNVMRGEETQIAGALALNPALREGSLLVMPGTHSKWVSIEQGRIARFDTYMTGELFAVLRGHSILGRFARDVPKAAEDAAADAAFLRGVQAVREGGQVAPLLFSARALVLTGGLRPELSLDYLSGLLIGEELLCGLRGRRGGVVLIGDPALCRRYREALALLGVSEVREIENAATAGLWRIAIQAGLAAGISEETV</sequence>
<dbReference type="RefSeq" id="WP_083755397.1">
    <property type="nucleotide sequence ID" value="NZ_CP025189.1"/>
</dbReference>
<proteinExistence type="predicted"/>
<keyword evidence="1" id="KW-0808">Transferase</keyword>
<protein>
    <submittedName>
        <fullName evidence="1">2-dehydro-3-deoxygalactonokinase</fullName>
        <ecNumber evidence="1">2.7.1.58</ecNumber>
    </submittedName>
</protein>
<dbReference type="CDD" id="cd24012">
    <property type="entry name" value="ASKHA_NBD_KDGal-kinase"/>
    <property type="match status" value="1"/>
</dbReference>
<keyword evidence="1" id="KW-0418">Kinase</keyword>
<dbReference type="EMBL" id="CP025189">
    <property type="protein sequence ID" value="AWV22433.1"/>
    <property type="molecule type" value="Genomic_DNA"/>
</dbReference>
<reference evidence="1" key="1">
    <citation type="submission" date="2017-12" db="EMBL/GenBank/DDBJ databases">
        <authorList>
            <person name="Martens C."/>
            <person name="Dahlstrom E."/>
            <person name="Barbian K."/>
            <person name="Sykora L."/>
            <person name="Ricklefs S."/>
            <person name="Bruno D."/>
            <person name="Anzick I."/>
            <person name="Myles I."/>
            <person name="Datta S.K."/>
        </authorList>
    </citation>
    <scope>NUCLEOTIDE SEQUENCE</scope>
    <source>
        <strain evidence="1">AD2</strain>
    </source>
</reference>
<accession>A0A4Y1MY21</accession>
<dbReference type="AlphaFoldDB" id="A0A4Y1MY21"/>
<evidence type="ECO:0000313" key="1">
    <source>
        <dbReference type="EMBL" id="AWV22433.1"/>
    </source>
</evidence>
<dbReference type="Gene3D" id="3.30.420.300">
    <property type="entry name" value="2-keto-3-deoxy-galactonokinase, substrate binding domain"/>
    <property type="match status" value="1"/>
</dbReference>
<dbReference type="GO" id="GO:0008671">
    <property type="term" value="F:2-dehydro-3-deoxygalactonokinase activity"/>
    <property type="evidence" value="ECO:0007669"/>
    <property type="project" value="UniProtKB-EC"/>
</dbReference>
<gene>
    <name evidence="1" type="ORF">RADP37_01517</name>
</gene>
<dbReference type="InterPro" id="IPR042258">
    <property type="entry name" value="DGOK_N"/>
</dbReference>
<dbReference type="Pfam" id="PF05035">
    <property type="entry name" value="DGOK"/>
    <property type="match status" value="1"/>
</dbReference>
<dbReference type="InterPro" id="IPR042257">
    <property type="entry name" value="DGOK_C"/>
</dbReference>
<dbReference type="EC" id="2.7.1.58" evidence="1"/>
<dbReference type="Gene3D" id="3.30.420.310">
    <property type="entry name" value="2-keto-3-deoxy-galactonokinase, C-terminal domain"/>
    <property type="match status" value="1"/>
</dbReference>
<dbReference type="GO" id="GO:0034194">
    <property type="term" value="P:D-galactonate catabolic process"/>
    <property type="evidence" value="ECO:0007669"/>
    <property type="project" value="InterPro"/>
</dbReference>
<name>A0A4Y1MY21_9PROT</name>